<gene>
    <name evidence="1" type="primary">AVEN_270025_1</name>
    <name evidence="1" type="ORF">CDAR_457381</name>
</gene>
<comment type="caution">
    <text evidence="1">The sequence shown here is derived from an EMBL/GenBank/DDBJ whole genome shotgun (WGS) entry which is preliminary data.</text>
</comment>
<proteinExistence type="predicted"/>
<evidence type="ECO:0000313" key="1">
    <source>
        <dbReference type="EMBL" id="GIX94458.1"/>
    </source>
</evidence>
<name>A0AAV4PEK7_9ARAC</name>
<protein>
    <submittedName>
        <fullName evidence="1">Uncharacterized protein</fullName>
    </submittedName>
</protein>
<reference evidence="1 2" key="1">
    <citation type="submission" date="2021-06" db="EMBL/GenBank/DDBJ databases">
        <title>Caerostris darwini draft genome.</title>
        <authorList>
            <person name="Kono N."/>
            <person name="Arakawa K."/>
        </authorList>
    </citation>
    <scope>NUCLEOTIDE SEQUENCE [LARGE SCALE GENOMIC DNA]</scope>
</reference>
<keyword evidence="2" id="KW-1185">Reference proteome</keyword>
<accession>A0AAV4PEK7</accession>
<dbReference type="AlphaFoldDB" id="A0AAV4PEK7"/>
<dbReference type="Proteomes" id="UP001054837">
    <property type="component" value="Unassembled WGS sequence"/>
</dbReference>
<organism evidence="1 2">
    <name type="scientific">Caerostris darwini</name>
    <dbReference type="NCBI Taxonomy" id="1538125"/>
    <lineage>
        <taxon>Eukaryota</taxon>
        <taxon>Metazoa</taxon>
        <taxon>Ecdysozoa</taxon>
        <taxon>Arthropoda</taxon>
        <taxon>Chelicerata</taxon>
        <taxon>Arachnida</taxon>
        <taxon>Araneae</taxon>
        <taxon>Araneomorphae</taxon>
        <taxon>Entelegynae</taxon>
        <taxon>Araneoidea</taxon>
        <taxon>Araneidae</taxon>
        <taxon>Caerostris</taxon>
    </lineage>
</organism>
<sequence length="177" mass="19547">MCASINAYALLVLEVMYNGKLDAFYNMEVSIHEDAKWTGCLELEVLNNSRGCKEIYLCTGWDGGKATANKTLERGELYVYAKEGRTGPGSKAAGGAQDLLPAQCWRDSKPAFMGQRDTKPHGLQPADPQSAYTVIRILRHPPSLLVALTGIVKDRLYLEAWAVFLEGPPHNHPSRRS</sequence>
<evidence type="ECO:0000313" key="2">
    <source>
        <dbReference type="Proteomes" id="UP001054837"/>
    </source>
</evidence>
<dbReference type="EMBL" id="BPLQ01002611">
    <property type="protein sequence ID" value="GIX94458.1"/>
    <property type="molecule type" value="Genomic_DNA"/>
</dbReference>